<dbReference type="PANTHER" id="PTHR30069:SF29">
    <property type="entry name" value="HEMOGLOBIN AND HEMOGLOBIN-HAPTOGLOBIN-BINDING PROTEIN 1-RELATED"/>
    <property type="match status" value="1"/>
</dbReference>
<dbReference type="InterPro" id="IPR037066">
    <property type="entry name" value="Plug_dom_sf"/>
</dbReference>
<reference evidence="11" key="2">
    <citation type="submission" date="2021-04" db="EMBL/GenBank/DDBJ databases">
        <authorList>
            <person name="Gilroy R."/>
        </authorList>
    </citation>
    <scope>NUCLEOTIDE SEQUENCE</scope>
    <source>
        <strain evidence="11">5134</strain>
    </source>
</reference>
<feature type="domain" description="TonB-dependent receptor plug" evidence="10">
    <location>
        <begin position="119"/>
        <end position="224"/>
    </location>
</feature>
<dbReference type="PROSITE" id="PS52016">
    <property type="entry name" value="TONB_DEPENDENT_REC_3"/>
    <property type="match status" value="1"/>
</dbReference>
<dbReference type="Proteomes" id="UP000886844">
    <property type="component" value="Unassembled WGS sequence"/>
</dbReference>
<dbReference type="Gene3D" id="2.40.170.20">
    <property type="entry name" value="TonB-dependent receptor, beta-barrel domain"/>
    <property type="match status" value="1"/>
</dbReference>
<evidence type="ECO:0000256" key="1">
    <source>
        <dbReference type="ARBA" id="ARBA00004571"/>
    </source>
</evidence>
<dbReference type="InterPro" id="IPR012910">
    <property type="entry name" value="Plug_dom"/>
</dbReference>
<protein>
    <submittedName>
        <fullName evidence="11">TonB-dependent receptor</fullName>
    </submittedName>
</protein>
<comment type="similarity">
    <text evidence="8">Belongs to the TonB-dependent receptor family.</text>
</comment>
<dbReference type="InterPro" id="IPR023996">
    <property type="entry name" value="TonB-dep_OMP_SusC/RagA"/>
</dbReference>
<evidence type="ECO:0000259" key="10">
    <source>
        <dbReference type="Pfam" id="PF07715"/>
    </source>
</evidence>
<dbReference type="SUPFAM" id="SSF49464">
    <property type="entry name" value="Carboxypeptidase regulatory domain-like"/>
    <property type="match status" value="1"/>
</dbReference>
<dbReference type="InterPro" id="IPR036942">
    <property type="entry name" value="Beta-barrel_TonB_sf"/>
</dbReference>
<dbReference type="GO" id="GO:0044718">
    <property type="term" value="P:siderophore transmembrane transport"/>
    <property type="evidence" value="ECO:0007669"/>
    <property type="project" value="TreeGrafter"/>
</dbReference>
<dbReference type="EMBL" id="DXDA01000074">
    <property type="protein sequence ID" value="HIY69684.1"/>
    <property type="molecule type" value="Genomic_DNA"/>
</dbReference>
<proteinExistence type="inferred from homology"/>
<keyword evidence="5 9" id="KW-0732">Signal</keyword>
<dbReference type="GO" id="GO:0015344">
    <property type="term" value="F:siderophore uptake transmembrane transporter activity"/>
    <property type="evidence" value="ECO:0007669"/>
    <property type="project" value="TreeGrafter"/>
</dbReference>
<evidence type="ECO:0000256" key="5">
    <source>
        <dbReference type="ARBA" id="ARBA00022729"/>
    </source>
</evidence>
<evidence type="ECO:0000313" key="11">
    <source>
        <dbReference type="EMBL" id="HIY69684.1"/>
    </source>
</evidence>
<dbReference type="PANTHER" id="PTHR30069">
    <property type="entry name" value="TONB-DEPENDENT OUTER MEMBRANE RECEPTOR"/>
    <property type="match status" value="1"/>
</dbReference>
<evidence type="ECO:0000256" key="6">
    <source>
        <dbReference type="ARBA" id="ARBA00023136"/>
    </source>
</evidence>
<dbReference type="InterPro" id="IPR008969">
    <property type="entry name" value="CarboxyPept-like_regulatory"/>
</dbReference>
<organism evidence="11 12">
    <name type="scientific">Candidatus Alistipes intestinigallinarum</name>
    <dbReference type="NCBI Taxonomy" id="2838440"/>
    <lineage>
        <taxon>Bacteria</taxon>
        <taxon>Pseudomonadati</taxon>
        <taxon>Bacteroidota</taxon>
        <taxon>Bacteroidia</taxon>
        <taxon>Bacteroidales</taxon>
        <taxon>Rikenellaceae</taxon>
        <taxon>Alistipes</taxon>
    </lineage>
</organism>
<sequence>MVRNFLLSLIAIVGGGALLAFAQSKQVTGTVTDHNGKPIAGATVVVEGTSTGTTTNSFGAYTISAPANASLVFSFIGMQSQTIPVGTKNVIDVQFAEDATAIDDIIVVGYGTGRKVGTIIGSVDQVKGEKLQDRPTNNVMDAMQGQVPGLQIFSTSGELSNTSTIRLHGMGSISAGNEPLILLDGAPITTGTLLAMAPGDIESINVLKDASATSIYGSRAANGVIYVTSKKGARGQEGATVTLRTQYSLSSPIKPRLKVMNTNQLLDYQAAVYAAAYGEDYNDPAVVADWRSMLIENWGVDENIDVDWFDEIMRENAPMYQVDFGVSGGSQRTSYYFSGSYLDQEGTMPGSDLTRYTFRSNIDTKVTNWLKAGMSLGVGYQKASNATTVESSGGLYSDNPMFASLLIPSYQPATDENGEQLTFLDFYGTENPAISDKWYYKNNNRLQLNGSMFVELTPVKGLTVRSQLSANAFDYRNKSVMSPDFPTATGTNGTGSVAEGFQRSATWTWTNTAEYKFSVADDHHITVLAGQESIYSETEVLRTSVTGVTNSDLLYVSKGTESTVPTYTLSKYAYNSVFGRAEYDFQEKYFIDGSVRYDACSKFGSNNRGATFWSVGAMWNISKEEFLQDNSTISNLSFKISYGTQGNSGIGEYDQYQILTSSSYPYMGSTAWYLSNAGNPSLAWEKQGTLTIGANIELWKKLSLGIEWYRRETTDMLMDKPLALSAGFSSQMSNIGAMRNSGIDVNLNYNIFMNKDWAVNFHANFNYNKNQMVKLWEEGLEKSSMGDGSMMYYVVGKPYTEYYTQEWRGVNPETGEPQWTAADGGVTSDFNEAVEVDLNKSALAPYSGGFGVSASWKGIGLVADFSWVAGNYMVNNNLYFAANTANAFPYNQAEEVLDYWKQPGDNTKYPALIYETQFDSRMIEDASFLRLKNIQLSYTLPSKLLRKTKFIQGLKIYVGARNLWTLTGYNGFDPEVAGYSDAVGAFDTDVYPNSRQWTFGCEFTF</sequence>
<keyword evidence="11" id="KW-0675">Receptor</keyword>
<dbReference type="Pfam" id="PF13715">
    <property type="entry name" value="CarbopepD_reg_2"/>
    <property type="match status" value="1"/>
</dbReference>
<evidence type="ECO:0000256" key="3">
    <source>
        <dbReference type="ARBA" id="ARBA00022452"/>
    </source>
</evidence>
<evidence type="ECO:0000256" key="9">
    <source>
        <dbReference type="SAM" id="SignalP"/>
    </source>
</evidence>
<evidence type="ECO:0000256" key="8">
    <source>
        <dbReference type="PROSITE-ProRule" id="PRU01360"/>
    </source>
</evidence>
<dbReference type="InterPro" id="IPR039426">
    <property type="entry name" value="TonB-dep_rcpt-like"/>
</dbReference>
<keyword evidence="3 8" id="KW-1134">Transmembrane beta strand</keyword>
<comment type="subcellular location">
    <subcellularLocation>
        <location evidence="1 8">Cell outer membrane</location>
        <topology evidence="1 8">Multi-pass membrane protein</topology>
    </subcellularLocation>
</comment>
<dbReference type="GO" id="GO:0009279">
    <property type="term" value="C:cell outer membrane"/>
    <property type="evidence" value="ECO:0007669"/>
    <property type="project" value="UniProtKB-SubCell"/>
</dbReference>
<gene>
    <name evidence="11" type="ORF">H9828_09735</name>
</gene>
<dbReference type="AlphaFoldDB" id="A0A9D1Z161"/>
<keyword evidence="4 8" id="KW-0812">Transmembrane</keyword>
<dbReference type="Gene3D" id="2.60.40.1120">
    <property type="entry name" value="Carboxypeptidase-like, regulatory domain"/>
    <property type="match status" value="1"/>
</dbReference>
<evidence type="ECO:0000313" key="12">
    <source>
        <dbReference type="Proteomes" id="UP000886844"/>
    </source>
</evidence>
<keyword evidence="7 8" id="KW-0998">Cell outer membrane</keyword>
<dbReference type="NCBIfam" id="TIGR04056">
    <property type="entry name" value="OMP_RagA_SusC"/>
    <property type="match status" value="1"/>
</dbReference>
<keyword evidence="6 8" id="KW-0472">Membrane</keyword>
<feature type="signal peptide" evidence="9">
    <location>
        <begin position="1"/>
        <end position="22"/>
    </location>
</feature>
<dbReference type="Pfam" id="PF07715">
    <property type="entry name" value="Plug"/>
    <property type="match status" value="1"/>
</dbReference>
<evidence type="ECO:0000256" key="4">
    <source>
        <dbReference type="ARBA" id="ARBA00022692"/>
    </source>
</evidence>
<name>A0A9D1Z161_9BACT</name>
<evidence type="ECO:0000256" key="2">
    <source>
        <dbReference type="ARBA" id="ARBA00022448"/>
    </source>
</evidence>
<keyword evidence="2 8" id="KW-0813">Transport</keyword>
<feature type="chain" id="PRO_5039006736" evidence="9">
    <location>
        <begin position="23"/>
        <end position="1005"/>
    </location>
</feature>
<dbReference type="NCBIfam" id="TIGR04057">
    <property type="entry name" value="SusC_RagA_signa"/>
    <property type="match status" value="1"/>
</dbReference>
<accession>A0A9D1Z161</accession>
<dbReference type="InterPro" id="IPR023997">
    <property type="entry name" value="TonB-dep_OMP_SusC/RagA_CS"/>
</dbReference>
<dbReference type="SUPFAM" id="SSF56935">
    <property type="entry name" value="Porins"/>
    <property type="match status" value="1"/>
</dbReference>
<comment type="caution">
    <text evidence="11">The sequence shown here is derived from an EMBL/GenBank/DDBJ whole genome shotgun (WGS) entry which is preliminary data.</text>
</comment>
<evidence type="ECO:0000256" key="7">
    <source>
        <dbReference type="ARBA" id="ARBA00023237"/>
    </source>
</evidence>
<dbReference type="Gene3D" id="2.170.130.10">
    <property type="entry name" value="TonB-dependent receptor, plug domain"/>
    <property type="match status" value="1"/>
</dbReference>
<reference evidence="11" key="1">
    <citation type="journal article" date="2021" name="PeerJ">
        <title>Extensive microbial diversity within the chicken gut microbiome revealed by metagenomics and culture.</title>
        <authorList>
            <person name="Gilroy R."/>
            <person name="Ravi A."/>
            <person name="Getino M."/>
            <person name="Pursley I."/>
            <person name="Horton D.L."/>
            <person name="Alikhan N.F."/>
            <person name="Baker D."/>
            <person name="Gharbi K."/>
            <person name="Hall N."/>
            <person name="Watson M."/>
            <person name="Adriaenssens E.M."/>
            <person name="Foster-Nyarko E."/>
            <person name="Jarju S."/>
            <person name="Secka A."/>
            <person name="Antonio M."/>
            <person name="Oren A."/>
            <person name="Chaudhuri R.R."/>
            <person name="La Ragione R."/>
            <person name="Hildebrand F."/>
            <person name="Pallen M.J."/>
        </authorList>
    </citation>
    <scope>NUCLEOTIDE SEQUENCE</scope>
    <source>
        <strain evidence="11">5134</strain>
    </source>
</reference>